<protein>
    <recommendedName>
        <fullName evidence="2">Cell envelope-related transcriptional attenuator domain-containing protein</fullName>
    </recommendedName>
</protein>
<dbReference type="Proteomes" id="UP000178870">
    <property type="component" value="Unassembled WGS sequence"/>
</dbReference>
<evidence type="ECO:0000256" key="1">
    <source>
        <dbReference type="ARBA" id="ARBA00006068"/>
    </source>
</evidence>
<dbReference type="InterPro" id="IPR004474">
    <property type="entry name" value="LytR_CpsA_psr"/>
</dbReference>
<gene>
    <name evidence="3" type="ORF">A2803_05445</name>
</gene>
<name>A0A1F7YXF1_9BACT</name>
<sequence>MLARVVLGIAVIALLGLLFAAIKFTISRSEIIKMAGSFLFLPEGAVESTNSRTNILLLGKAGKEPTLTDTIMLISISRKEKDVTVISIPRDIWIPEFTDKINSAYWRGQEKESGGGLVLSKSVAEDVLGVTIHYAAAFDFEGFAQVIDILGGVEVQVERSFTDEKFPIPGRENDECGGLPRDEVLRGDPEFSCRYETIHFEKGRQLMDGETALKFARSRQSEDPDEGNDLARAARQQKVLLAIKDKLASRDILFSPKTLSSLWFVFWKVTETDMTKPQLAYIGRLVANSGKVSSHTIPLELLENPPYSDEYNNLYVFIPKAGEWSEVHRWLEDIF</sequence>
<dbReference type="EMBL" id="MGGP01000026">
    <property type="protein sequence ID" value="OGM31398.1"/>
    <property type="molecule type" value="Genomic_DNA"/>
</dbReference>
<comment type="similarity">
    <text evidence="1">Belongs to the LytR/CpsA/Psr (LCP) family.</text>
</comment>
<dbReference type="AlphaFoldDB" id="A0A1F7YXF1"/>
<dbReference type="PANTHER" id="PTHR33392">
    <property type="entry name" value="POLYISOPRENYL-TEICHOIC ACID--PEPTIDOGLYCAN TEICHOIC ACID TRANSFERASE TAGU"/>
    <property type="match status" value="1"/>
</dbReference>
<proteinExistence type="inferred from homology"/>
<feature type="domain" description="Cell envelope-related transcriptional attenuator" evidence="2">
    <location>
        <begin position="68"/>
        <end position="248"/>
    </location>
</feature>
<accession>A0A1F7YXF1</accession>
<comment type="caution">
    <text evidence="3">The sequence shown here is derived from an EMBL/GenBank/DDBJ whole genome shotgun (WGS) entry which is preliminary data.</text>
</comment>
<dbReference type="Pfam" id="PF03816">
    <property type="entry name" value="LytR_cpsA_psr"/>
    <property type="match status" value="1"/>
</dbReference>
<reference evidence="3 4" key="1">
    <citation type="journal article" date="2016" name="Nat. Commun.">
        <title>Thousands of microbial genomes shed light on interconnected biogeochemical processes in an aquifer system.</title>
        <authorList>
            <person name="Anantharaman K."/>
            <person name="Brown C.T."/>
            <person name="Hug L.A."/>
            <person name="Sharon I."/>
            <person name="Castelle C.J."/>
            <person name="Probst A.J."/>
            <person name="Thomas B.C."/>
            <person name="Singh A."/>
            <person name="Wilkins M.J."/>
            <person name="Karaoz U."/>
            <person name="Brodie E.L."/>
            <person name="Williams K.H."/>
            <person name="Hubbard S.S."/>
            <person name="Banfield J.F."/>
        </authorList>
    </citation>
    <scope>NUCLEOTIDE SEQUENCE [LARGE SCALE GENOMIC DNA]</scope>
</reference>
<organism evidence="3 4">
    <name type="scientific">Candidatus Woesebacteria bacterium RIFCSPHIGHO2_01_FULL_44_21</name>
    <dbReference type="NCBI Taxonomy" id="1802503"/>
    <lineage>
        <taxon>Bacteria</taxon>
        <taxon>Candidatus Woeseibacteriota</taxon>
    </lineage>
</organism>
<evidence type="ECO:0000313" key="3">
    <source>
        <dbReference type="EMBL" id="OGM31398.1"/>
    </source>
</evidence>
<dbReference type="PANTHER" id="PTHR33392:SF6">
    <property type="entry name" value="POLYISOPRENYL-TEICHOIC ACID--PEPTIDOGLYCAN TEICHOIC ACID TRANSFERASE TAGU"/>
    <property type="match status" value="1"/>
</dbReference>
<evidence type="ECO:0000313" key="4">
    <source>
        <dbReference type="Proteomes" id="UP000178870"/>
    </source>
</evidence>
<evidence type="ECO:0000259" key="2">
    <source>
        <dbReference type="Pfam" id="PF03816"/>
    </source>
</evidence>
<dbReference type="NCBIfam" id="TIGR00350">
    <property type="entry name" value="lytR_cpsA_psr"/>
    <property type="match status" value="1"/>
</dbReference>
<dbReference type="InterPro" id="IPR050922">
    <property type="entry name" value="LytR/CpsA/Psr_CW_biosynth"/>
</dbReference>
<dbReference type="Gene3D" id="3.40.630.190">
    <property type="entry name" value="LCP protein"/>
    <property type="match status" value="1"/>
</dbReference>